<dbReference type="EMBL" id="JAILXK010000001">
    <property type="protein sequence ID" value="MBY4636684.1"/>
    <property type="molecule type" value="Genomic_DNA"/>
</dbReference>
<reference evidence="1" key="1">
    <citation type="submission" date="2021-08" db="EMBL/GenBank/DDBJ databases">
        <title>Sphingopyxis panaciterrulae sp. nov., isolated from the surface water of the Yellow Sea.</title>
        <authorList>
            <person name="Gao Z."/>
            <person name="Zhang D."/>
            <person name="Zhang A."/>
        </authorList>
    </citation>
    <scope>NUCLEOTIDE SEQUENCE</scope>
    <source>
        <strain evidence="1">XHP0097</strain>
    </source>
</reference>
<evidence type="ECO:0000313" key="2">
    <source>
        <dbReference type="Proteomes" id="UP001166571"/>
    </source>
</evidence>
<comment type="caution">
    <text evidence="1">The sequence shown here is derived from an EMBL/GenBank/DDBJ whole genome shotgun (WGS) entry which is preliminary data.</text>
</comment>
<proteinExistence type="predicted"/>
<accession>A0ABS7MCH3</accession>
<organism evidence="1 2">
    <name type="scientific">Sphingopyxis jiangsuensis</name>
    <dbReference type="NCBI Taxonomy" id="2871171"/>
    <lineage>
        <taxon>Bacteria</taxon>
        <taxon>Pseudomonadati</taxon>
        <taxon>Pseudomonadota</taxon>
        <taxon>Alphaproteobacteria</taxon>
        <taxon>Sphingomonadales</taxon>
        <taxon>Sphingomonadaceae</taxon>
        <taxon>Sphingopyxis</taxon>
    </lineage>
</organism>
<evidence type="ECO:0000313" key="1">
    <source>
        <dbReference type="EMBL" id="MBY4636684.1"/>
    </source>
</evidence>
<keyword evidence="2" id="KW-1185">Reference proteome</keyword>
<name>A0ABS7MCH3_9SPHN</name>
<dbReference type="RefSeq" id="WP_222136075.1">
    <property type="nucleotide sequence ID" value="NZ_JAILXK010000001.1"/>
</dbReference>
<protein>
    <submittedName>
        <fullName evidence="1">Uncharacterized protein</fullName>
    </submittedName>
</protein>
<dbReference type="Proteomes" id="UP001166571">
    <property type="component" value="Unassembled WGS sequence"/>
</dbReference>
<sequence>MKLGRPNHIGVATPSIADNIVIASAAKQSPAIGLALTCALGIAASPAAPRNDGGW</sequence>
<gene>
    <name evidence="1" type="ORF">K5P26_05965</name>
</gene>